<evidence type="ECO:0000259" key="11">
    <source>
        <dbReference type="PROSITE" id="PS50109"/>
    </source>
</evidence>
<dbReference type="InterPro" id="IPR003661">
    <property type="entry name" value="HisK_dim/P_dom"/>
</dbReference>
<comment type="caution">
    <text evidence="12">The sequence shown here is derived from an EMBL/GenBank/DDBJ whole genome shotgun (WGS) entry which is preliminary data.</text>
</comment>
<dbReference type="EC" id="2.7.13.3" evidence="3"/>
<dbReference type="SUPFAM" id="SSF55781">
    <property type="entry name" value="GAF domain-like"/>
    <property type="match status" value="1"/>
</dbReference>
<dbReference type="Pfam" id="PF01590">
    <property type="entry name" value="GAF"/>
    <property type="match status" value="1"/>
</dbReference>
<keyword evidence="9" id="KW-0902">Two-component regulatory system</keyword>
<dbReference type="SUPFAM" id="SSF55874">
    <property type="entry name" value="ATPase domain of HSP90 chaperone/DNA topoisomerase II/histidine kinase"/>
    <property type="match status" value="1"/>
</dbReference>
<reference evidence="12" key="1">
    <citation type="submission" date="2021-04" db="EMBL/GenBank/DDBJ databases">
        <title>Isolation and polyphasic classification of algal microorganism.</title>
        <authorList>
            <person name="Wang S."/>
        </authorList>
    </citation>
    <scope>NUCLEOTIDE SEQUENCE</scope>
    <source>
        <strain evidence="12">720a</strain>
    </source>
</reference>
<dbReference type="Gene3D" id="1.10.287.130">
    <property type="match status" value="1"/>
</dbReference>
<dbReference type="Gene3D" id="3.30.450.40">
    <property type="match status" value="1"/>
</dbReference>
<proteinExistence type="predicted"/>
<dbReference type="SMART" id="SM00065">
    <property type="entry name" value="GAF"/>
    <property type="match status" value="1"/>
</dbReference>
<dbReference type="InterPro" id="IPR005467">
    <property type="entry name" value="His_kinase_dom"/>
</dbReference>
<dbReference type="CDD" id="cd00075">
    <property type="entry name" value="HATPase"/>
    <property type="match status" value="1"/>
</dbReference>
<dbReference type="SMART" id="SM00388">
    <property type="entry name" value="HisKA"/>
    <property type="match status" value="1"/>
</dbReference>
<dbReference type="Pfam" id="PF00069">
    <property type="entry name" value="Pkinase"/>
    <property type="match status" value="1"/>
</dbReference>
<dbReference type="PROSITE" id="PS50011">
    <property type="entry name" value="PROTEIN_KINASE_DOM"/>
    <property type="match status" value="1"/>
</dbReference>
<evidence type="ECO:0000256" key="6">
    <source>
        <dbReference type="ARBA" id="ARBA00022741"/>
    </source>
</evidence>
<keyword evidence="7" id="KW-0418">Kinase</keyword>
<evidence type="ECO:0000313" key="13">
    <source>
        <dbReference type="Proteomes" id="UP000675284"/>
    </source>
</evidence>
<gene>
    <name evidence="12" type="ORF">KCX74_18110</name>
</gene>
<dbReference type="InterPro" id="IPR003018">
    <property type="entry name" value="GAF"/>
</dbReference>
<dbReference type="Pfam" id="PF00512">
    <property type="entry name" value="HisKA"/>
    <property type="match status" value="1"/>
</dbReference>
<dbReference type="SMART" id="SM00387">
    <property type="entry name" value="HATPase_c"/>
    <property type="match status" value="1"/>
</dbReference>
<evidence type="ECO:0000259" key="10">
    <source>
        <dbReference type="PROSITE" id="PS50011"/>
    </source>
</evidence>
<evidence type="ECO:0000256" key="9">
    <source>
        <dbReference type="ARBA" id="ARBA00023012"/>
    </source>
</evidence>
<dbReference type="Gene3D" id="3.30.565.10">
    <property type="entry name" value="Histidine kinase-like ATPase, C-terminal domain"/>
    <property type="match status" value="1"/>
</dbReference>
<dbReference type="InterPro" id="IPR027417">
    <property type="entry name" value="P-loop_NTPase"/>
</dbReference>
<evidence type="ECO:0000256" key="3">
    <source>
        <dbReference type="ARBA" id="ARBA00012438"/>
    </source>
</evidence>
<evidence type="ECO:0000256" key="2">
    <source>
        <dbReference type="ARBA" id="ARBA00004651"/>
    </source>
</evidence>
<sequence length="1721" mass="197811">MITLPGYRIVDTVIEADTWDLYKAFSMQDKAIVCIKKDTKSTNYAQRKAEVLHDFYMAKQLTSNYVLKPLQRKNHGGDIYIVMEPFSGRTLMDWYENSKPTVKDLIAIALRIAHALGTIHQERVIHKSIHPQNILIASQGNGIKITGFYQSTTLSSELPHPNVSPYQIKDHIAYMSPEQTGKMNRSLDYRTDLYALGVVLYEMLTGDLPFQTDHPAEMIHAHLTKLPIDPSSITTKIPVMLSTIIMKLLEKMPETRYQSAFGLKEDLAICLNQLNQTGTIVPFILQQKDKASVYERPSELFGREEASKQLLEGFYRIKEGGTEFLLVPGPSGIGKTVLINELHKPLVKEKGYFISGKFMHLNKEIPYAPIIHAFQILLRQILSEGEASTAKWRSRLIEELDTYTAVIVNFIPEIKWLIGSQAEQSDLPPEGIHNRFRQAIRRFIGVFAKGDHPLVLFLDDLQWADSATLDLIHYLLINPNNQHLLIIGAYRDNEIFVGHPFEAMLERLKQEKVQITKIPIHPLTKKHIKEWVSETLSLTKMDTSYVEKLVYHITQGNPFFIVQLFQSFHDEGVIGYHQDTAEWRIDTVALKQISMSDSIIDFILKRMGKLPIHTIKILQLASCFGNQFDLKSLVTISEKSYHEVADNLWHGLEEGLVLPLDASYKWIYPNEDISLLDKHPPTYRFLHDKVQQAFYTSLSKTEREAYHLMIGLQLLNNYTKKEREAYIFDIVNHLNLSRNLLSRQKQLELVEWNWKAGEKAKYRAATDAALHYFHIGYELLSDVKWKEQYYAITYKIMIGLGEAQYLNQQFDLAENTLNETLHYATSIQDKLRIYDLKITLYTHIHQVEKATEAGLEGLQLINWNFKRNPSKYDITKEYLLTKLALKRKERHLLNLPEVANKTVHSMMRTLINTNAPTYHVNQNLATILMLRALRLTLKHGDMDVTALVYNNYALMMSAGFNDYDASYYFANLAIKHTEKYSDNSLKARVYFVFGSFVNHWKNHINGNIYYLERSQQLCIESGNLHLAGANSSFIGLILFIKGEHLLDVKAGIQRQLEFARRNEYILSNDFLDEVVDWINVLSSKYSEVNWEFAEFTNDLSATIIHYTIRLQMTYLFQNKQEAIAIMKKLDRLVDDNLILVIVPDYYFYDALWTVRLIRDGQLSKQEGKAIVKKRLAKLKMWSTHGEANYLHKFLLVKAELTSIKDANDKSIYLYNQASNFAKQNGYIQDAALANLCAGHYYLNRDLPKSAMAYMVEAYQYFMDWGAVNVALQISQGHPELFAERQKEMPIMQMEKESLNVNAIFEAASVISREIKWNRLLQQLMNLVVKNAGAEKAFLILNYPGELKLAAAYEEEKVSIYEKTKSIDGQKNFSVSLVHYVASSMEPVVLGEAFKKGGFLNDNYIKENQVRSILAIPIVYQQKLTGVLYIENNKASYVFTQDSIVLLTLLASQAAISIENAYLYGSLEAKVEERTNLLHKANQNLIQANDSLAKSKEMRRKLLSNISHDLRSPIATIQSYVNAILDGTVDEDEKKLSYLQVIKKRLFSLNRLVQDLFDLAQLEAGNLDFSMEIVSLRQLFKHLCHLFELDVTQAGLRYQWNFNTMPEQELLVEVDVKRIEQVMTNLVANAIKHTKKGEIRIRLTVIDKQAIITVEDEGSGIPALEIAYVFERFYTNNSDKQMRGHGLGLSISKEIINCHKGEIWVESEEGVGSKFHFSLNVF</sequence>
<dbReference type="PANTHER" id="PTHR43642">
    <property type="entry name" value="HYBRID SIGNAL TRANSDUCTION HISTIDINE KINASE G"/>
    <property type="match status" value="1"/>
</dbReference>
<dbReference type="SMART" id="SM00220">
    <property type="entry name" value="S_TKc"/>
    <property type="match status" value="1"/>
</dbReference>
<dbReference type="SUPFAM" id="SSF56112">
    <property type="entry name" value="Protein kinase-like (PK-like)"/>
    <property type="match status" value="1"/>
</dbReference>
<dbReference type="InterPro" id="IPR036890">
    <property type="entry name" value="HATPase_C_sf"/>
</dbReference>
<organism evidence="12 13">
    <name type="scientific">Virgibacillus salarius</name>
    <dbReference type="NCBI Taxonomy" id="447199"/>
    <lineage>
        <taxon>Bacteria</taxon>
        <taxon>Bacillati</taxon>
        <taxon>Bacillota</taxon>
        <taxon>Bacilli</taxon>
        <taxon>Bacillales</taxon>
        <taxon>Bacillaceae</taxon>
        <taxon>Virgibacillus</taxon>
    </lineage>
</organism>
<dbReference type="InterPro" id="IPR029016">
    <property type="entry name" value="GAF-like_dom_sf"/>
</dbReference>
<accession>A0A941ID15</accession>
<evidence type="ECO:0000313" key="12">
    <source>
        <dbReference type="EMBL" id="MBR7797942.1"/>
    </source>
</evidence>
<dbReference type="CDD" id="cd00082">
    <property type="entry name" value="HisKA"/>
    <property type="match status" value="1"/>
</dbReference>
<dbReference type="Pfam" id="PF25503">
    <property type="entry name" value="TPR_CHK1"/>
    <property type="match status" value="1"/>
</dbReference>
<dbReference type="Gene3D" id="3.40.50.300">
    <property type="entry name" value="P-loop containing nucleotide triphosphate hydrolases"/>
    <property type="match status" value="1"/>
</dbReference>
<dbReference type="RefSeq" id="WP_026682988.1">
    <property type="nucleotide sequence ID" value="NZ_JAGSOT010000077.1"/>
</dbReference>
<dbReference type="PANTHER" id="PTHR43642:SF1">
    <property type="entry name" value="HYBRID SIGNAL TRANSDUCTION HISTIDINE KINASE G"/>
    <property type="match status" value="1"/>
</dbReference>
<dbReference type="EMBL" id="JAGSOT010000077">
    <property type="protein sequence ID" value="MBR7797942.1"/>
    <property type="molecule type" value="Genomic_DNA"/>
</dbReference>
<dbReference type="Pfam" id="PF02518">
    <property type="entry name" value="HATPase_c"/>
    <property type="match status" value="1"/>
</dbReference>
<keyword evidence="4" id="KW-0597">Phosphoprotein</keyword>
<evidence type="ECO:0000256" key="7">
    <source>
        <dbReference type="ARBA" id="ARBA00022777"/>
    </source>
</evidence>
<dbReference type="InterPro" id="IPR011009">
    <property type="entry name" value="Kinase-like_dom_sf"/>
</dbReference>
<dbReference type="PRINTS" id="PR00344">
    <property type="entry name" value="BCTRLSENSOR"/>
</dbReference>
<keyword evidence="6" id="KW-0547">Nucleotide-binding</keyword>
<comment type="subcellular location">
    <subcellularLocation>
        <location evidence="2">Cell membrane</location>
        <topology evidence="2">Multi-pass membrane protein</topology>
    </subcellularLocation>
</comment>
<evidence type="ECO:0000256" key="1">
    <source>
        <dbReference type="ARBA" id="ARBA00000085"/>
    </source>
</evidence>
<dbReference type="Proteomes" id="UP000675284">
    <property type="component" value="Unassembled WGS sequence"/>
</dbReference>
<dbReference type="FunFam" id="3.30.565.10:FF:000006">
    <property type="entry name" value="Sensor histidine kinase WalK"/>
    <property type="match status" value="1"/>
</dbReference>
<feature type="domain" description="Histidine kinase" evidence="11">
    <location>
        <begin position="1504"/>
        <end position="1721"/>
    </location>
</feature>
<feature type="domain" description="Protein kinase" evidence="10">
    <location>
        <begin position="7"/>
        <end position="269"/>
    </location>
</feature>
<name>A0A941ID15_9BACI</name>
<dbReference type="GO" id="GO:0000155">
    <property type="term" value="F:phosphorelay sensor kinase activity"/>
    <property type="evidence" value="ECO:0007669"/>
    <property type="project" value="InterPro"/>
</dbReference>
<keyword evidence="8" id="KW-0067">ATP-binding</keyword>
<evidence type="ECO:0000256" key="5">
    <source>
        <dbReference type="ARBA" id="ARBA00022679"/>
    </source>
</evidence>
<dbReference type="InterPro" id="IPR000719">
    <property type="entry name" value="Prot_kinase_dom"/>
</dbReference>
<dbReference type="GO" id="GO:0005886">
    <property type="term" value="C:plasma membrane"/>
    <property type="evidence" value="ECO:0007669"/>
    <property type="project" value="UniProtKB-SubCell"/>
</dbReference>
<dbReference type="SUPFAM" id="SSF47384">
    <property type="entry name" value="Homodimeric domain of signal transducing histidine kinase"/>
    <property type="match status" value="1"/>
</dbReference>
<dbReference type="InterPro" id="IPR004358">
    <property type="entry name" value="Sig_transdc_His_kin-like_C"/>
</dbReference>
<dbReference type="InterPro" id="IPR003594">
    <property type="entry name" value="HATPase_dom"/>
</dbReference>
<dbReference type="InterPro" id="IPR053159">
    <property type="entry name" value="Hybrid_Histidine_Kinase"/>
</dbReference>
<evidence type="ECO:0000256" key="4">
    <source>
        <dbReference type="ARBA" id="ARBA00022553"/>
    </source>
</evidence>
<protein>
    <recommendedName>
        <fullName evidence="3">histidine kinase</fullName>
        <ecNumber evidence="3">2.7.13.3</ecNumber>
    </recommendedName>
</protein>
<keyword evidence="5" id="KW-0808">Transferase</keyword>
<dbReference type="Pfam" id="PF13191">
    <property type="entry name" value="AAA_16"/>
    <property type="match status" value="1"/>
</dbReference>
<dbReference type="CDD" id="cd14014">
    <property type="entry name" value="STKc_PknB_like"/>
    <property type="match status" value="1"/>
</dbReference>
<evidence type="ECO:0000256" key="8">
    <source>
        <dbReference type="ARBA" id="ARBA00022840"/>
    </source>
</evidence>
<dbReference type="SUPFAM" id="SSF52540">
    <property type="entry name" value="P-loop containing nucleoside triphosphate hydrolases"/>
    <property type="match status" value="1"/>
</dbReference>
<dbReference type="GO" id="GO:0005524">
    <property type="term" value="F:ATP binding"/>
    <property type="evidence" value="ECO:0007669"/>
    <property type="project" value="UniProtKB-KW"/>
</dbReference>
<keyword evidence="13" id="KW-1185">Reference proteome</keyword>
<dbReference type="InterPro" id="IPR041664">
    <property type="entry name" value="AAA_16"/>
</dbReference>
<dbReference type="PROSITE" id="PS50109">
    <property type="entry name" value="HIS_KIN"/>
    <property type="match status" value="1"/>
</dbReference>
<dbReference type="Gene3D" id="1.10.510.10">
    <property type="entry name" value="Transferase(Phosphotransferase) domain 1"/>
    <property type="match status" value="1"/>
</dbReference>
<comment type="catalytic activity">
    <reaction evidence="1">
        <text>ATP + protein L-histidine = ADP + protein N-phospho-L-histidine.</text>
        <dbReference type="EC" id="2.7.13.3"/>
    </reaction>
</comment>
<dbReference type="InterPro" id="IPR036097">
    <property type="entry name" value="HisK_dim/P_sf"/>
</dbReference>